<dbReference type="InterPro" id="IPR058067">
    <property type="entry name" value="CC_3452-like"/>
</dbReference>
<gene>
    <name evidence="2" type="ORF">D1610_13515</name>
</gene>
<evidence type="ECO:0000313" key="3">
    <source>
        <dbReference type="Proteomes" id="UP000266693"/>
    </source>
</evidence>
<keyword evidence="3" id="KW-1185">Reference proteome</keyword>
<name>A0A396RM80_9SPHN</name>
<evidence type="ECO:0000313" key="2">
    <source>
        <dbReference type="EMBL" id="RHW16746.1"/>
    </source>
</evidence>
<dbReference type="Proteomes" id="UP000266693">
    <property type="component" value="Unassembled WGS sequence"/>
</dbReference>
<proteinExistence type="predicted"/>
<sequence>MVRILSASFAVTCSLLLLASASTASAAQGGYVATPAKAPAKSSFIVRDRLWKCDDAGACAGPKSTGNQNTACALAAQRLGTLTAFHVEGRPFDEAALARCNERAS</sequence>
<evidence type="ECO:0000256" key="1">
    <source>
        <dbReference type="SAM" id="SignalP"/>
    </source>
</evidence>
<dbReference type="Pfam" id="PF26624">
    <property type="entry name" value="DUF8200"/>
    <property type="match status" value="1"/>
</dbReference>
<organism evidence="2 3">
    <name type="scientific">Sphingomonas gilva</name>
    <dbReference type="NCBI Taxonomy" id="2305907"/>
    <lineage>
        <taxon>Bacteria</taxon>
        <taxon>Pseudomonadati</taxon>
        <taxon>Pseudomonadota</taxon>
        <taxon>Alphaproteobacteria</taxon>
        <taxon>Sphingomonadales</taxon>
        <taxon>Sphingomonadaceae</taxon>
        <taxon>Sphingomonas</taxon>
    </lineage>
</organism>
<dbReference type="InterPro" id="IPR058513">
    <property type="entry name" value="DUF8200"/>
</dbReference>
<feature type="signal peptide" evidence="1">
    <location>
        <begin position="1"/>
        <end position="26"/>
    </location>
</feature>
<reference evidence="2 3" key="1">
    <citation type="submission" date="2018-08" db="EMBL/GenBank/DDBJ databases">
        <title>The multiple taxonomic identification of Sphingomonas gilva.</title>
        <authorList>
            <person name="Zhu D."/>
            <person name="Zheng S."/>
        </authorList>
    </citation>
    <scope>NUCLEOTIDE SEQUENCE [LARGE SCALE GENOMIC DNA]</scope>
    <source>
        <strain evidence="2 3">ZDH117</strain>
    </source>
</reference>
<protein>
    <submittedName>
        <fullName evidence="2">Uncharacterized protein</fullName>
    </submittedName>
</protein>
<dbReference type="RefSeq" id="WP_118864720.1">
    <property type="nucleotide sequence ID" value="NZ_QWLV01000007.1"/>
</dbReference>
<dbReference type="AlphaFoldDB" id="A0A396RM80"/>
<feature type="chain" id="PRO_5017483131" evidence="1">
    <location>
        <begin position="27"/>
        <end position="105"/>
    </location>
</feature>
<keyword evidence="1" id="KW-0732">Signal</keyword>
<accession>A0A396RM80</accession>
<comment type="caution">
    <text evidence="2">The sequence shown here is derived from an EMBL/GenBank/DDBJ whole genome shotgun (WGS) entry which is preliminary data.</text>
</comment>
<dbReference type="OrthoDB" id="7594837at2"/>
<dbReference type="EMBL" id="QWLV01000007">
    <property type="protein sequence ID" value="RHW16746.1"/>
    <property type="molecule type" value="Genomic_DNA"/>
</dbReference>
<dbReference type="NCBIfam" id="NF047636">
    <property type="entry name" value="CC_3452_fam"/>
    <property type="match status" value="1"/>
</dbReference>